<dbReference type="Proteomes" id="UP001219525">
    <property type="component" value="Unassembled WGS sequence"/>
</dbReference>
<comment type="caution">
    <text evidence="2">The sequence shown here is derived from an EMBL/GenBank/DDBJ whole genome shotgun (WGS) entry which is preliminary data.</text>
</comment>
<dbReference type="EMBL" id="JARJCW010000023">
    <property type="protein sequence ID" value="KAJ7212689.1"/>
    <property type="molecule type" value="Genomic_DNA"/>
</dbReference>
<dbReference type="AlphaFoldDB" id="A0AAD6YIM6"/>
<feature type="compositionally biased region" description="Basic residues" evidence="1">
    <location>
        <begin position="78"/>
        <end position="88"/>
    </location>
</feature>
<dbReference type="PRINTS" id="PR01217">
    <property type="entry name" value="PRICHEXTENSN"/>
</dbReference>
<name>A0AAD6YIM6_9AGAR</name>
<accession>A0AAD6YIM6</accession>
<gene>
    <name evidence="2" type="ORF">GGX14DRAFT_564436</name>
</gene>
<protein>
    <submittedName>
        <fullName evidence="2">Uncharacterized protein</fullName>
    </submittedName>
</protein>
<feature type="compositionally biased region" description="Basic residues" evidence="1">
    <location>
        <begin position="7"/>
        <end position="17"/>
    </location>
</feature>
<sequence length="311" mass="33598">MFMAHASVKRRCKRRRKMGEFGGSSPTLCQRHGADAKHPSPLLPALALALPRPRAPPPLALPRPSRSPSSATPPTHLMCRRTPPRPRTYRPWSPTPETETPLDAPSHASPGPCARRMNLSKSASTAGPPSESCPIMSVHTRRPLPAARLAALPPPRPAANCLSPAARHSAVQPPRRPAACCTTACPAAHCPAHSPPLTHRLPLPAWHMCQCTVQPKITESWLTARGHLALWCVSPALPWAVTVHAPPRRRRLTLGAVDMLGLPNSVAAGSFVWDPDDLAMSSSLPASGRARRDCMPHGISVWVWRSSFNIL</sequence>
<reference evidence="2" key="1">
    <citation type="submission" date="2023-03" db="EMBL/GenBank/DDBJ databases">
        <title>Massive genome expansion in bonnet fungi (Mycena s.s.) driven by repeated elements and novel gene families across ecological guilds.</title>
        <authorList>
            <consortium name="Lawrence Berkeley National Laboratory"/>
            <person name="Harder C.B."/>
            <person name="Miyauchi S."/>
            <person name="Viragh M."/>
            <person name="Kuo A."/>
            <person name="Thoen E."/>
            <person name="Andreopoulos B."/>
            <person name="Lu D."/>
            <person name="Skrede I."/>
            <person name="Drula E."/>
            <person name="Henrissat B."/>
            <person name="Morin E."/>
            <person name="Kohler A."/>
            <person name="Barry K."/>
            <person name="LaButti K."/>
            <person name="Morin E."/>
            <person name="Salamov A."/>
            <person name="Lipzen A."/>
            <person name="Mereny Z."/>
            <person name="Hegedus B."/>
            <person name="Baldrian P."/>
            <person name="Stursova M."/>
            <person name="Weitz H."/>
            <person name="Taylor A."/>
            <person name="Grigoriev I.V."/>
            <person name="Nagy L.G."/>
            <person name="Martin F."/>
            <person name="Kauserud H."/>
        </authorList>
    </citation>
    <scope>NUCLEOTIDE SEQUENCE</scope>
    <source>
        <strain evidence="2">9144</strain>
    </source>
</reference>
<feature type="region of interest" description="Disordered" evidence="1">
    <location>
        <begin position="53"/>
        <end position="133"/>
    </location>
</feature>
<feature type="compositionally biased region" description="Low complexity" evidence="1">
    <location>
        <begin position="62"/>
        <end position="75"/>
    </location>
</feature>
<keyword evidence="3" id="KW-1185">Reference proteome</keyword>
<evidence type="ECO:0000313" key="3">
    <source>
        <dbReference type="Proteomes" id="UP001219525"/>
    </source>
</evidence>
<evidence type="ECO:0000256" key="1">
    <source>
        <dbReference type="SAM" id="MobiDB-lite"/>
    </source>
</evidence>
<organism evidence="2 3">
    <name type="scientific">Mycena pura</name>
    <dbReference type="NCBI Taxonomy" id="153505"/>
    <lineage>
        <taxon>Eukaryota</taxon>
        <taxon>Fungi</taxon>
        <taxon>Dikarya</taxon>
        <taxon>Basidiomycota</taxon>
        <taxon>Agaricomycotina</taxon>
        <taxon>Agaricomycetes</taxon>
        <taxon>Agaricomycetidae</taxon>
        <taxon>Agaricales</taxon>
        <taxon>Marasmiineae</taxon>
        <taxon>Mycenaceae</taxon>
        <taxon>Mycena</taxon>
    </lineage>
</organism>
<feature type="region of interest" description="Disordered" evidence="1">
    <location>
        <begin position="1"/>
        <end position="37"/>
    </location>
</feature>
<evidence type="ECO:0000313" key="2">
    <source>
        <dbReference type="EMBL" id="KAJ7212689.1"/>
    </source>
</evidence>
<proteinExistence type="predicted"/>